<evidence type="ECO:0000259" key="5">
    <source>
        <dbReference type="PROSITE" id="PS50126"/>
    </source>
</evidence>
<dbReference type="PROSITE" id="PS50126">
    <property type="entry name" value="S1"/>
    <property type="match status" value="1"/>
</dbReference>
<dbReference type="InterPro" id="IPR048565">
    <property type="entry name" value="S1_RRP4"/>
</dbReference>
<evidence type="ECO:0000256" key="4">
    <source>
        <dbReference type="ARBA" id="ARBA00022884"/>
    </source>
</evidence>
<evidence type="ECO:0000313" key="6">
    <source>
        <dbReference type="EMBL" id="ETW20402.1"/>
    </source>
</evidence>
<dbReference type="AlphaFoldDB" id="A0A024VCS4"/>
<dbReference type="InterPro" id="IPR012340">
    <property type="entry name" value="NA-bd_OB-fold"/>
</dbReference>
<accession>A0A024VCS4</accession>
<feature type="domain" description="S1 motif" evidence="5">
    <location>
        <begin position="109"/>
        <end position="187"/>
    </location>
</feature>
<keyword evidence="4" id="KW-0694">RNA-binding</keyword>
<dbReference type="Pfam" id="PF15985">
    <property type="entry name" value="KH_6"/>
    <property type="match status" value="1"/>
</dbReference>
<comment type="subcellular location">
    <subcellularLocation>
        <location evidence="1">Nucleus</location>
    </subcellularLocation>
</comment>
<reference evidence="6 7" key="2">
    <citation type="submission" date="2013-02" db="EMBL/GenBank/DDBJ databases">
        <title>The Genome Sequence of Plasmodium falciparum Vietnam Oak-Knoll (FVO).</title>
        <authorList>
            <consortium name="The Broad Institute Genome Sequencing Platform"/>
            <consortium name="The Broad Institute Genome Sequencing Center for Infectious Disease"/>
            <person name="Neafsey D."/>
            <person name="Cheeseman I."/>
            <person name="Volkman S."/>
            <person name="Adams J."/>
            <person name="Walker B."/>
            <person name="Young S.K."/>
            <person name="Zeng Q."/>
            <person name="Gargeya S."/>
            <person name="Fitzgerald M."/>
            <person name="Haas B."/>
            <person name="Abouelleil A."/>
            <person name="Alvarado L."/>
            <person name="Arachchi H.M."/>
            <person name="Berlin A.M."/>
            <person name="Chapman S.B."/>
            <person name="Dewar J."/>
            <person name="Goldberg J."/>
            <person name="Griggs A."/>
            <person name="Gujja S."/>
            <person name="Hansen M."/>
            <person name="Howarth C."/>
            <person name="Imamovic A."/>
            <person name="Larimer J."/>
            <person name="McCowan C."/>
            <person name="Murphy C."/>
            <person name="Neiman D."/>
            <person name="Pearson M."/>
            <person name="Priest M."/>
            <person name="Roberts A."/>
            <person name="Saif S."/>
            <person name="Shea T."/>
            <person name="Sisk P."/>
            <person name="Sykes S."/>
            <person name="Wortman J."/>
            <person name="Nusbaum C."/>
            <person name="Birren B."/>
        </authorList>
    </citation>
    <scope>NUCLEOTIDE SEQUENCE [LARGE SCALE GENOMIC DNA]</scope>
    <source>
        <strain evidence="7">Vietnam Oak-Knoll (FVO)</strain>
    </source>
</reference>
<dbReference type="CDD" id="cd22525">
    <property type="entry name" value="KH-I_Rrp4_eukar"/>
    <property type="match status" value="1"/>
</dbReference>
<evidence type="ECO:0000256" key="1">
    <source>
        <dbReference type="ARBA" id="ARBA00004123"/>
    </source>
</evidence>
<gene>
    <name evidence="6" type="ORF">PFFVO_00714</name>
</gene>
<dbReference type="PANTHER" id="PTHR21321">
    <property type="entry name" value="PNAS-3 RELATED"/>
    <property type="match status" value="1"/>
</dbReference>
<dbReference type="GO" id="GO:0003723">
    <property type="term" value="F:RNA binding"/>
    <property type="evidence" value="ECO:0007669"/>
    <property type="project" value="UniProtKB-KW"/>
</dbReference>
<dbReference type="Gene3D" id="2.40.50.100">
    <property type="match status" value="1"/>
</dbReference>
<dbReference type="GO" id="GO:0071034">
    <property type="term" value="P:CUT catabolic process"/>
    <property type="evidence" value="ECO:0007669"/>
    <property type="project" value="TreeGrafter"/>
</dbReference>
<comment type="similarity">
    <text evidence="2">Belongs to the RRP4 family.</text>
</comment>
<dbReference type="InterPro" id="IPR026699">
    <property type="entry name" value="Exosome_RNA_bind1/RRP40/RRP4"/>
</dbReference>
<dbReference type="InterPro" id="IPR036612">
    <property type="entry name" value="KH_dom_type_1_sf"/>
</dbReference>
<dbReference type="InterPro" id="IPR003029">
    <property type="entry name" value="S1_domain"/>
</dbReference>
<dbReference type="SUPFAM" id="SSF110324">
    <property type="entry name" value="Ribosomal L27 protein-like"/>
    <property type="match status" value="1"/>
</dbReference>
<dbReference type="SUPFAM" id="SSF50249">
    <property type="entry name" value="Nucleic acid-binding proteins"/>
    <property type="match status" value="1"/>
</dbReference>
<dbReference type="InterPro" id="IPR004088">
    <property type="entry name" value="KH_dom_type_1"/>
</dbReference>
<dbReference type="Gene3D" id="2.40.50.140">
    <property type="entry name" value="Nucleic acid-binding proteins"/>
    <property type="match status" value="1"/>
</dbReference>
<dbReference type="GO" id="GO:0071038">
    <property type="term" value="P:TRAMP-dependent tRNA surveillance pathway"/>
    <property type="evidence" value="ECO:0007669"/>
    <property type="project" value="TreeGrafter"/>
</dbReference>
<sequence>MMDILITTPYDKEVCEIGEITNKIISLETVKHTKSSLHKNRDIQCPNKKKLVLPGECVLDKNDKDRFLKGGGLYEEDDMFYACILGRVNYINKLIYVEPLKGKYTGSVGDLLVGKIKDISNDKWIVEIGSYCRAYLSISQTNISIFSQRIRLYNDVINMIHIYKPDDIIACEIQRISTDGTIILHTRSSIYGKLSNGVLIIVPQTLIHNQKKHIFVFPCNVQIILGMNGYIWISSPIKKSKDTNPNSVDQNIEENKFEDVDHTTRKNITIITNIIKLLVKYHININYDTINKIYVHYTSNTNNTPSYILKPYVADSYLFNYIDKFVSSNQSWAANSTQ</sequence>
<dbReference type="GO" id="GO:0000467">
    <property type="term" value="P:exonucleolytic trimming to generate mature 3'-end of 5.8S rRNA from tricistronic rRNA transcript (SSU-rRNA, 5.8S rRNA, LSU-rRNA)"/>
    <property type="evidence" value="ECO:0007669"/>
    <property type="project" value="TreeGrafter"/>
</dbReference>
<evidence type="ECO:0000256" key="2">
    <source>
        <dbReference type="ARBA" id="ARBA00009155"/>
    </source>
</evidence>
<dbReference type="EMBL" id="KI925021">
    <property type="protein sequence ID" value="ETW20402.1"/>
    <property type="molecule type" value="Genomic_DNA"/>
</dbReference>
<dbReference type="GO" id="GO:0071051">
    <property type="term" value="P:poly(A)-dependent snoRNA 3'-end processing"/>
    <property type="evidence" value="ECO:0007669"/>
    <property type="project" value="TreeGrafter"/>
</dbReference>
<proteinExistence type="inferred from homology"/>
<dbReference type="SMR" id="A0A024VCS4"/>
<evidence type="ECO:0000313" key="7">
    <source>
        <dbReference type="Proteomes" id="UP000030690"/>
    </source>
</evidence>
<keyword evidence="3" id="KW-0271">Exosome</keyword>
<dbReference type="PANTHER" id="PTHR21321:SF4">
    <property type="entry name" value="EXOSOME COMPLEX COMPONENT RRP4"/>
    <property type="match status" value="1"/>
</dbReference>
<dbReference type="GO" id="GO:0000176">
    <property type="term" value="C:nuclear exosome (RNase complex)"/>
    <property type="evidence" value="ECO:0007669"/>
    <property type="project" value="TreeGrafter"/>
</dbReference>
<reference evidence="6 7" key="1">
    <citation type="submission" date="2013-02" db="EMBL/GenBank/DDBJ databases">
        <title>The Genome Annotation of Plasmodium falciparum Vietnam Oak-Knoll (FVO).</title>
        <authorList>
            <consortium name="The Broad Institute Genome Sequencing Platform"/>
            <consortium name="The Broad Institute Genome Sequencing Center for Infectious Disease"/>
            <person name="Neafsey D."/>
            <person name="Hoffman S."/>
            <person name="Volkman S."/>
            <person name="Rosenthal P."/>
            <person name="Walker B."/>
            <person name="Young S.K."/>
            <person name="Zeng Q."/>
            <person name="Gargeya S."/>
            <person name="Fitzgerald M."/>
            <person name="Haas B."/>
            <person name="Abouelleil A."/>
            <person name="Allen A.W."/>
            <person name="Alvarado L."/>
            <person name="Arachchi H.M."/>
            <person name="Berlin A.M."/>
            <person name="Chapman S.B."/>
            <person name="Gainer-Dewar J."/>
            <person name="Goldberg J."/>
            <person name="Griggs A."/>
            <person name="Gujja S."/>
            <person name="Hansen M."/>
            <person name="Howarth C."/>
            <person name="Imamovic A."/>
            <person name="Ireland A."/>
            <person name="Larimer J."/>
            <person name="McCowan C."/>
            <person name="Murphy C."/>
            <person name="Pearson M."/>
            <person name="Poon T.W."/>
            <person name="Priest M."/>
            <person name="Roberts A."/>
            <person name="Saif S."/>
            <person name="Shea T."/>
            <person name="Sisk P."/>
            <person name="Sykes S."/>
            <person name="Wortman J."/>
            <person name="Nusbaum C."/>
            <person name="Birren B."/>
        </authorList>
    </citation>
    <scope>NUCLEOTIDE SEQUENCE [LARGE SCALE GENOMIC DNA]</scope>
    <source>
        <strain evidence="7">Vietnam Oak-Knoll (FVO)</strain>
    </source>
</reference>
<dbReference type="CDD" id="cd05789">
    <property type="entry name" value="S1_Rrp4"/>
    <property type="match status" value="1"/>
</dbReference>
<dbReference type="SMART" id="SM00316">
    <property type="entry name" value="S1"/>
    <property type="match status" value="1"/>
</dbReference>
<dbReference type="GO" id="GO:0000177">
    <property type="term" value="C:cytoplasmic exosome (RNase complex)"/>
    <property type="evidence" value="ECO:0007669"/>
    <property type="project" value="TreeGrafter"/>
</dbReference>
<protein>
    <recommendedName>
        <fullName evidence="5">S1 motif domain-containing protein</fullName>
    </recommendedName>
</protein>
<organism evidence="6 7">
    <name type="scientific">Plasmodium falciparum Vietnam Oak-Knoll</name>
    <name type="common">FVO</name>
    <dbReference type="NCBI Taxonomy" id="1036723"/>
    <lineage>
        <taxon>Eukaryota</taxon>
        <taxon>Sar</taxon>
        <taxon>Alveolata</taxon>
        <taxon>Apicomplexa</taxon>
        <taxon>Aconoidasida</taxon>
        <taxon>Haemosporida</taxon>
        <taxon>Plasmodiidae</taxon>
        <taxon>Plasmodium</taxon>
        <taxon>Plasmodium (Laverania)</taxon>
    </lineage>
</organism>
<name>A0A024VCS4_PLAFA</name>
<dbReference type="Proteomes" id="UP000030690">
    <property type="component" value="Unassembled WGS sequence"/>
</dbReference>
<evidence type="ECO:0000256" key="3">
    <source>
        <dbReference type="ARBA" id="ARBA00022835"/>
    </source>
</evidence>
<dbReference type="SUPFAM" id="SSF54791">
    <property type="entry name" value="Eukaryotic type KH-domain (KH-domain type I)"/>
    <property type="match status" value="1"/>
</dbReference>
<dbReference type="GO" id="GO:0071035">
    <property type="term" value="P:nuclear polyadenylation-dependent rRNA catabolic process"/>
    <property type="evidence" value="ECO:0007669"/>
    <property type="project" value="TreeGrafter"/>
</dbReference>
<dbReference type="OrthoDB" id="1650at2759"/>
<dbReference type="Pfam" id="PF21266">
    <property type="entry name" value="S1_RRP4"/>
    <property type="match status" value="1"/>
</dbReference>
<dbReference type="GO" id="GO:0034475">
    <property type="term" value="P:U4 snRNA 3'-end processing"/>
    <property type="evidence" value="ECO:0007669"/>
    <property type="project" value="TreeGrafter"/>
</dbReference>